<organism evidence="2 3">
    <name type="scientific">Nothoprocta perdicaria</name>
    <name type="common">Chilean tinamou</name>
    <name type="synonym">Crypturus perdicarius</name>
    <dbReference type="NCBI Taxonomy" id="30464"/>
    <lineage>
        <taxon>Eukaryota</taxon>
        <taxon>Metazoa</taxon>
        <taxon>Chordata</taxon>
        <taxon>Craniata</taxon>
        <taxon>Vertebrata</taxon>
        <taxon>Euteleostomi</taxon>
        <taxon>Archelosauria</taxon>
        <taxon>Archosauria</taxon>
        <taxon>Dinosauria</taxon>
        <taxon>Saurischia</taxon>
        <taxon>Theropoda</taxon>
        <taxon>Coelurosauria</taxon>
        <taxon>Aves</taxon>
        <taxon>Palaeognathae</taxon>
        <taxon>Tinamiformes</taxon>
        <taxon>Tinamidae</taxon>
        <taxon>Nothoprocta</taxon>
    </lineage>
</organism>
<keyword evidence="3" id="KW-1185">Reference proteome</keyword>
<dbReference type="Gene3D" id="2.60.40.1930">
    <property type="match status" value="1"/>
</dbReference>
<reference evidence="2" key="2">
    <citation type="submission" date="2025-09" db="UniProtKB">
        <authorList>
            <consortium name="Ensembl"/>
        </authorList>
    </citation>
    <scope>IDENTIFICATION</scope>
</reference>
<dbReference type="PANTHER" id="PTHR11412">
    <property type="entry name" value="MACROGLOBULIN / COMPLEMENT"/>
    <property type="match status" value="1"/>
</dbReference>
<keyword evidence="1" id="KW-1133">Transmembrane helix</keyword>
<protein>
    <submittedName>
        <fullName evidence="2">Uncharacterized protein</fullName>
    </submittedName>
</protein>
<proteinExistence type="predicted"/>
<evidence type="ECO:0000256" key="1">
    <source>
        <dbReference type="SAM" id="Phobius"/>
    </source>
</evidence>
<evidence type="ECO:0000313" key="2">
    <source>
        <dbReference type="Ensembl" id="ENSNPEP00000009968.1"/>
    </source>
</evidence>
<keyword evidence="1" id="KW-0812">Transmembrane</keyword>
<dbReference type="Ensembl" id="ENSNPET00000010212.1">
    <property type="protein sequence ID" value="ENSNPEP00000009968.1"/>
    <property type="gene ID" value="ENSNPEG00000007477.1"/>
</dbReference>
<name>A0A8C6ZBU0_NOTPE</name>
<dbReference type="PANTHER" id="PTHR11412:SF185">
    <property type="entry name" value="ALPHA-2-MACROGLOBULIN-LIKE PROTEIN 1"/>
    <property type="match status" value="1"/>
</dbReference>
<sequence length="197" mass="22937">QPGEKRADKKNPFYLVYFWLCSVKTYQYMVVFPAVIHHSQEEKLCIHLRSLPEAVSLTVTLEREDQNHTLVEQNVEKPDTIKFFIRQPEEVVFVHALIRSGDSVLFEGGKKVLIKPKKNVILVETDKAFYKPGETVKFRIVNIDDDLNVIKNIVSITMCFSTRRSLNMTPCIPIKLQEQMISERKPLIYRCLGERLQ</sequence>
<keyword evidence="1" id="KW-0472">Membrane</keyword>
<accession>A0A8C6ZBU0</accession>
<evidence type="ECO:0000313" key="3">
    <source>
        <dbReference type="Proteomes" id="UP000694420"/>
    </source>
</evidence>
<dbReference type="InterPro" id="IPR050473">
    <property type="entry name" value="A2M/Complement_sys"/>
</dbReference>
<dbReference type="AlphaFoldDB" id="A0A8C6ZBU0"/>
<feature type="transmembrane region" description="Helical" evidence="1">
    <location>
        <begin position="12"/>
        <end position="36"/>
    </location>
</feature>
<reference evidence="2" key="1">
    <citation type="submission" date="2025-08" db="UniProtKB">
        <authorList>
            <consortium name="Ensembl"/>
        </authorList>
    </citation>
    <scope>IDENTIFICATION</scope>
</reference>
<dbReference type="Proteomes" id="UP000694420">
    <property type="component" value="Unplaced"/>
</dbReference>